<sequence length="272" mass="28517">MCDICVMNAVKERMLSRRSFFKAGAAAVAGTALGSGLTTPAMAMGHGEVVDMTHVYDAEFPTYFGAPGIEATQAFNFKENGFNLFNLAVNEHTGTHVDAPLHFSADGQAVDEIPVSNLFCPLCVIDIAARAAEDADAQVTPDDLKAWIDANGPIPDGACVAMHSGWAGKTGSDEFRNADAEGKMHFPGFHVEAAQMLLEQSGAVALAVDTLSLDHGPSADFVTHYAWLPTNRYGIENLANLDKVPASGATLVVGAPAHRGGSGGPARIFAMV</sequence>
<dbReference type="InterPro" id="IPR007325">
    <property type="entry name" value="KFase/CYL"/>
</dbReference>
<dbReference type="EMBL" id="VCPD01000003">
    <property type="protein sequence ID" value="TMV07575.1"/>
    <property type="molecule type" value="Genomic_DNA"/>
</dbReference>
<proteinExistence type="predicted"/>
<gene>
    <name evidence="1" type="ORF">FGK63_08885</name>
</gene>
<name>A0ABY2WXI7_9RHOB</name>
<reference evidence="1 2" key="1">
    <citation type="submission" date="2019-05" db="EMBL/GenBank/DDBJ databases">
        <title>Ruegeria sp. nov., isolated from tidal flat.</title>
        <authorList>
            <person name="Kim W."/>
        </authorList>
    </citation>
    <scope>NUCLEOTIDE SEQUENCE [LARGE SCALE GENOMIC DNA]</scope>
    <source>
        <strain evidence="1 2">CAU 1488</strain>
    </source>
</reference>
<dbReference type="Pfam" id="PF04199">
    <property type="entry name" value="Cyclase"/>
    <property type="match status" value="1"/>
</dbReference>
<dbReference type="PANTHER" id="PTHR31118:SF12">
    <property type="entry name" value="CYCLASE-LIKE PROTEIN 2"/>
    <property type="match status" value="1"/>
</dbReference>
<dbReference type="PANTHER" id="PTHR31118">
    <property type="entry name" value="CYCLASE-LIKE PROTEIN 2"/>
    <property type="match status" value="1"/>
</dbReference>
<comment type="caution">
    <text evidence="1">The sequence shown here is derived from an EMBL/GenBank/DDBJ whole genome shotgun (WGS) entry which is preliminary data.</text>
</comment>
<accession>A0ABY2WXI7</accession>
<dbReference type="SUPFAM" id="SSF102198">
    <property type="entry name" value="Putative cyclase"/>
    <property type="match status" value="1"/>
</dbReference>
<dbReference type="InterPro" id="IPR006311">
    <property type="entry name" value="TAT_signal"/>
</dbReference>
<evidence type="ECO:0000313" key="2">
    <source>
        <dbReference type="Proteomes" id="UP001193035"/>
    </source>
</evidence>
<dbReference type="Proteomes" id="UP001193035">
    <property type="component" value="Unassembled WGS sequence"/>
</dbReference>
<dbReference type="Gene3D" id="3.50.30.50">
    <property type="entry name" value="Putative cyclase"/>
    <property type="match status" value="1"/>
</dbReference>
<keyword evidence="2" id="KW-1185">Reference proteome</keyword>
<dbReference type="PROSITE" id="PS51318">
    <property type="entry name" value="TAT"/>
    <property type="match status" value="1"/>
</dbReference>
<evidence type="ECO:0000313" key="1">
    <source>
        <dbReference type="EMBL" id="TMV07575.1"/>
    </source>
</evidence>
<protein>
    <submittedName>
        <fullName evidence="1">Cyclase family protein</fullName>
    </submittedName>
</protein>
<dbReference type="InterPro" id="IPR037175">
    <property type="entry name" value="KFase_sf"/>
</dbReference>
<organism evidence="1 2">
    <name type="scientific">Ruegeria sediminis</name>
    <dbReference type="NCBI Taxonomy" id="2583820"/>
    <lineage>
        <taxon>Bacteria</taxon>
        <taxon>Pseudomonadati</taxon>
        <taxon>Pseudomonadota</taxon>
        <taxon>Alphaproteobacteria</taxon>
        <taxon>Rhodobacterales</taxon>
        <taxon>Roseobacteraceae</taxon>
        <taxon>Ruegeria</taxon>
    </lineage>
</organism>
<dbReference type="RefSeq" id="WP_138841319.1">
    <property type="nucleotide sequence ID" value="NZ_VCPD01000003.1"/>
</dbReference>